<dbReference type="EMBL" id="LAZR01011279">
    <property type="protein sequence ID" value="KKM62513.1"/>
    <property type="molecule type" value="Genomic_DNA"/>
</dbReference>
<dbReference type="PANTHER" id="PTHR42895:SF1">
    <property type="entry name" value="IRON-SULFUR CLUSTER PROTEIN"/>
    <property type="match status" value="1"/>
</dbReference>
<organism evidence="2">
    <name type="scientific">marine sediment metagenome</name>
    <dbReference type="NCBI Taxonomy" id="412755"/>
    <lineage>
        <taxon>unclassified sequences</taxon>
        <taxon>metagenomes</taxon>
        <taxon>ecological metagenomes</taxon>
    </lineage>
</organism>
<reference evidence="2" key="1">
    <citation type="journal article" date="2015" name="Nature">
        <title>Complex archaea that bridge the gap between prokaryotes and eukaryotes.</title>
        <authorList>
            <person name="Spang A."/>
            <person name="Saw J.H."/>
            <person name="Jorgensen S.L."/>
            <person name="Zaremba-Niedzwiedzka K."/>
            <person name="Martijn J."/>
            <person name="Lind A.E."/>
            <person name="van Eijk R."/>
            <person name="Schleper C."/>
            <person name="Guy L."/>
            <person name="Ettema T.J."/>
        </authorList>
    </citation>
    <scope>NUCLEOTIDE SEQUENCE</scope>
</reference>
<sequence>MTVSQEKSLVKRKIIKIDEDLCNGCGNCVVDCAEAALEIIDGKAKVVNEVFCDGLGACIEGCPTGALEIIEREALEFNEEMVEKRLEVLKQDEEESFIAINEPGNVACGCPGSRTMTFAENIEETEQITGGKVQSQLRQWPIQMHLISPTAPYFQGADVLLSADCVAHSLGGYHSEYLKGKSVGIACPKLDQGQESYMEKIRSWIDDAKINTLTVMTMQVPCCSGLVYLAKQAAEKASRKVPIKSIVISLQGEILSEEWI</sequence>
<dbReference type="InterPro" id="IPR017896">
    <property type="entry name" value="4Fe4S_Fe-S-bd"/>
</dbReference>
<evidence type="ECO:0000259" key="1">
    <source>
        <dbReference type="PROSITE" id="PS51379"/>
    </source>
</evidence>
<feature type="domain" description="4Fe-4S ferredoxin-type" evidence="1">
    <location>
        <begin position="13"/>
        <end position="42"/>
    </location>
</feature>
<proteinExistence type="predicted"/>
<accession>A0A0F9IYW0</accession>
<dbReference type="AlphaFoldDB" id="A0A0F9IYW0"/>
<dbReference type="Gene3D" id="3.30.70.20">
    <property type="match status" value="1"/>
</dbReference>
<feature type="domain" description="4Fe-4S ferredoxin-type" evidence="1">
    <location>
        <begin position="43"/>
        <end position="72"/>
    </location>
</feature>
<dbReference type="InterPro" id="IPR052911">
    <property type="entry name" value="Corrinoid_activation_enz"/>
</dbReference>
<evidence type="ECO:0000313" key="2">
    <source>
        <dbReference type="EMBL" id="KKM62513.1"/>
    </source>
</evidence>
<protein>
    <recommendedName>
        <fullName evidence="1">4Fe-4S ferredoxin-type domain-containing protein</fullName>
    </recommendedName>
</protein>
<dbReference type="Pfam" id="PF13237">
    <property type="entry name" value="Fer4_10"/>
    <property type="match status" value="1"/>
</dbReference>
<gene>
    <name evidence="2" type="ORF">LCGC14_1520920</name>
</gene>
<name>A0A0F9IYW0_9ZZZZ</name>
<dbReference type="SUPFAM" id="SSF54862">
    <property type="entry name" value="4Fe-4S ferredoxins"/>
    <property type="match status" value="1"/>
</dbReference>
<dbReference type="PROSITE" id="PS51379">
    <property type="entry name" value="4FE4S_FER_2"/>
    <property type="match status" value="2"/>
</dbReference>
<comment type="caution">
    <text evidence="2">The sequence shown here is derived from an EMBL/GenBank/DDBJ whole genome shotgun (WGS) entry which is preliminary data.</text>
</comment>
<dbReference type="PANTHER" id="PTHR42895">
    <property type="entry name" value="IRON-SULFUR CLUSTER-BINDING PROTEIN-RELATED"/>
    <property type="match status" value="1"/>
</dbReference>